<accession>G8LQE0</accession>
<dbReference type="SUPFAM" id="SSF103481">
    <property type="entry name" value="Multidrug resistance efflux transporter EmrE"/>
    <property type="match status" value="2"/>
</dbReference>
<evidence type="ECO:0000256" key="5">
    <source>
        <dbReference type="ARBA" id="ARBA00023136"/>
    </source>
</evidence>
<dbReference type="RefSeq" id="WP_014172362.1">
    <property type="nucleotide sequence ID" value="NC_016515.1"/>
</dbReference>
<dbReference type="InterPro" id="IPR050638">
    <property type="entry name" value="AA-Vitamin_Transporters"/>
</dbReference>
<comment type="subcellular location">
    <subcellularLocation>
        <location evidence="1">Cell membrane</location>
        <topology evidence="1">Multi-pass membrane protein</topology>
    </subcellularLocation>
</comment>
<evidence type="ECO:0000313" key="7">
    <source>
        <dbReference type="Proteomes" id="UP000007838"/>
    </source>
</evidence>
<dbReference type="HOGENOM" id="CLU_069324_0_0_6"/>
<evidence type="ECO:0000256" key="4">
    <source>
        <dbReference type="ARBA" id="ARBA00022989"/>
    </source>
</evidence>
<keyword evidence="2" id="KW-1003">Cell membrane</keyword>
<keyword evidence="6" id="KW-0614">Plasmid</keyword>
<evidence type="ECO:0000256" key="2">
    <source>
        <dbReference type="ARBA" id="ARBA00022475"/>
    </source>
</evidence>
<dbReference type="InterPro" id="IPR037185">
    <property type="entry name" value="EmrE-like"/>
</dbReference>
<dbReference type="Proteomes" id="UP000007838">
    <property type="component" value="Plasmid pEcWSU1_A"/>
</dbReference>
<organism evidence="6 7">
    <name type="scientific">Enterobacter ludwigii</name>
    <dbReference type="NCBI Taxonomy" id="299767"/>
    <lineage>
        <taxon>Bacteria</taxon>
        <taxon>Pseudomonadati</taxon>
        <taxon>Pseudomonadota</taxon>
        <taxon>Gammaproteobacteria</taxon>
        <taxon>Enterobacterales</taxon>
        <taxon>Enterobacteriaceae</taxon>
        <taxon>Enterobacter</taxon>
        <taxon>Enterobacter cloacae complex</taxon>
    </lineage>
</organism>
<dbReference type="EMBL" id="CP002887">
    <property type="protein sequence ID" value="AEW76036.1"/>
    <property type="molecule type" value="Genomic_DNA"/>
</dbReference>
<protein>
    <submittedName>
        <fullName evidence="6">Uncharacterized protein</fullName>
    </submittedName>
</protein>
<dbReference type="InterPro" id="IPR000620">
    <property type="entry name" value="EamA_dom"/>
</dbReference>
<dbReference type="PANTHER" id="PTHR32322">
    <property type="entry name" value="INNER MEMBRANE TRANSPORTER"/>
    <property type="match status" value="1"/>
</dbReference>
<name>G8LQE0_9ENTR</name>
<keyword evidence="3" id="KW-0812">Transmembrane</keyword>
<gene>
    <name evidence="6" type="ORF">EcWSU1_A062</name>
</gene>
<reference evidence="6 7" key="1">
    <citation type="journal article" date="2011" name="Stand. Genomic Sci.">
        <title>Complete genome of the onion pathogen Enterobacter cloacae EcWSU1.</title>
        <authorList>
            <person name="Humann J.L."/>
            <person name="Wildung M."/>
            <person name="Cheng C.H."/>
            <person name="Lee T."/>
            <person name="Stewart J.E."/>
            <person name="Drew J.C."/>
            <person name="Triplett E.W."/>
            <person name="Main D."/>
            <person name="Schroeder B.K."/>
        </authorList>
    </citation>
    <scope>NUCLEOTIDE SEQUENCE [LARGE SCALE GENOMIC DNA]</scope>
    <source>
        <strain evidence="6 7">EcWSU1</strain>
        <plasmid evidence="6 7">pEcWSU1_A</plasmid>
    </source>
</reference>
<keyword evidence="5" id="KW-0472">Membrane</keyword>
<dbReference type="GO" id="GO:0005886">
    <property type="term" value="C:plasma membrane"/>
    <property type="evidence" value="ECO:0007669"/>
    <property type="project" value="UniProtKB-SubCell"/>
</dbReference>
<sequence>MVWSFGFKIVIAMMAFAANSVLCRVALKGEHIDPVTFSDLRLISGAVVLLPLLLWREGKKQGVWSMKSGFFLMAYALCFSLAYIHLDTGTGALLLFGVVQLAMVAHGLFHGERLSFSRATGLGLAVAGMVALLLPGAKAPPLGSAVLMALSGLAWAAYTLCGKRSPDAVQSTAANFIVAVPFALVLSPIISQGAHFDSIGILLALFSGAGASAGAYVLWYSLLPRLESFAASTVQLSVPCLAMLGGVTFLGESLSLRMAFSTLAVLAGILLVIKAPGQKTRYWH</sequence>
<dbReference type="AlphaFoldDB" id="G8LQE0"/>
<dbReference type="Pfam" id="PF00892">
    <property type="entry name" value="EamA"/>
    <property type="match status" value="2"/>
</dbReference>
<dbReference type="KEGG" id="eec:EcWSU1_A062"/>
<geneLocation type="plasmid" evidence="6 7">
    <name>pEcWSU1_A</name>
</geneLocation>
<evidence type="ECO:0000256" key="1">
    <source>
        <dbReference type="ARBA" id="ARBA00004651"/>
    </source>
</evidence>
<dbReference type="eggNOG" id="COG0697">
    <property type="taxonomic scope" value="Bacteria"/>
</dbReference>
<evidence type="ECO:0000313" key="6">
    <source>
        <dbReference type="EMBL" id="AEW76036.1"/>
    </source>
</evidence>
<evidence type="ECO:0000256" key="3">
    <source>
        <dbReference type="ARBA" id="ARBA00022692"/>
    </source>
</evidence>
<keyword evidence="4" id="KW-1133">Transmembrane helix</keyword>
<proteinExistence type="predicted"/>
<dbReference type="PANTHER" id="PTHR32322:SF9">
    <property type="entry name" value="AMINO-ACID METABOLITE EFFLUX PUMP-RELATED"/>
    <property type="match status" value="1"/>
</dbReference>